<accession>A0ABQ2PN36</accession>
<feature type="short sequence motif" description="GXGXXG" evidence="4">
    <location>
        <begin position="25"/>
        <end position="30"/>
    </location>
</feature>
<feature type="active site" description="Nucleophile" evidence="4">
    <location>
        <position position="66"/>
    </location>
</feature>
<feature type="short sequence motif" description="DGA/G" evidence="4">
    <location>
        <begin position="216"/>
        <end position="218"/>
    </location>
</feature>
<dbReference type="InterPro" id="IPR016035">
    <property type="entry name" value="Acyl_Trfase/lysoPLipase"/>
</dbReference>
<dbReference type="Gene3D" id="3.40.1090.10">
    <property type="entry name" value="Cytosolic phospholipase A2 catalytic domain"/>
    <property type="match status" value="1"/>
</dbReference>
<evidence type="ECO:0000313" key="7">
    <source>
        <dbReference type="Proteomes" id="UP000621859"/>
    </source>
</evidence>
<organism evidence="6 7">
    <name type="scientific">Silvimonas amylolytica</name>
    <dbReference type="NCBI Taxonomy" id="449663"/>
    <lineage>
        <taxon>Bacteria</taxon>
        <taxon>Pseudomonadati</taxon>
        <taxon>Pseudomonadota</taxon>
        <taxon>Betaproteobacteria</taxon>
        <taxon>Neisseriales</taxon>
        <taxon>Chitinibacteraceae</taxon>
        <taxon>Silvimonas</taxon>
    </lineage>
</organism>
<keyword evidence="3 4" id="KW-0443">Lipid metabolism</keyword>
<gene>
    <name evidence="6" type="ORF">GCM10010971_26500</name>
</gene>
<evidence type="ECO:0000256" key="1">
    <source>
        <dbReference type="ARBA" id="ARBA00022801"/>
    </source>
</evidence>
<dbReference type="Proteomes" id="UP000621859">
    <property type="component" value="Unassembled WGS sequence"/>
</dbReference>
<protein>
    <recommendedName>
        <fullName evidence="5">PNPLA domain-containing protein</fullName>
    </recommendedName>
</protein>
<dbReference type="SUPFAM" id="SSF52151">
    <property type="entry name" value="FabD/lysophospholipase-like"/>
    <property type="match status" value="1"/>
</dbReference>
<proteinExistence type="predicted"/>
<name>A0ABQ2PN36_9NEIS</name>
<evidence type="ECO:0000256" key="3">
    <source>
        <dbReference type="ARBA" id="ARBA00023098"/>
    </source>
</evidence>
<sequence>MAIYRTFEQHLDPKEGPKRILTLDGGGLRGMMTLQVLKKIERILQDRFNDPNMRLCNYFDLIAGTSTGAIIAAGLSKGMAVNEIENHYRNLGNTVFKRSFWRRGAVLEKYDADAVAKALRDVLGTKMMKDTEFHTGLLVVTKRLDTGSTWAMTNNPNSMYFNANPKRLQTIPNGEYPLWQVVRASTAAPTFFAGEEISIRSNESPERENTVGLFVDGGVSPHNNPSLQALMVATMDGYKFGWKPGADRLLLVSVGTGKANASVDLSKLGTDTAAAQALLALKNLMEDCSDLVETVMQWISKPTPTARAIDREMGTAGPALGEGGGMLTYHRYNAVFTENWFEKAGLDVGEVVDAAYLANMQEMDRPQNLDRLTRLGAAVAEKQVDAAHFPEAFDANVRLG</sequence>
<keyword evidence="1 4" id="KW-0378">Hydrolase</keyword>
<keyword evidence="7" id="KW-1185">Reference proteome</keyword>
<evidence type="ECO:0000259" key="5">
    <source>
        <dbReference type="PROSITE" id="PS51635"/>
    </source>
</evidence>
<evidence type="ECO:0000313" key="6">
    <source>
        <dbReference type="EMBL" id="GGP26831.1"/>
    </source>
</evidence>
<dbReference type="PROSITE" id="PS51635">
    <property type="entry name" value="PNPLA"/>
    <property type="match status" value="1"/>
</dbReference>
<feature type="domain" description="PNPLA" evidence="5">
    <location>
        <begin position="21"/>
        <end position="230"/>
    </location>
</feature>
<dbReference type="RefSeq" id="WP_188694528.1">
    <property type="nucleotide sequence ID" value="NZ_BMLY01000004.1"/>
</dbReference>
<dbReference type="InterPro" id="IPR002641">
    <property type="entry name" value="PNPLA_dom"/>
</dbReference>
<dbReference type="EMBL" id="BMLY01000004">
    <property type="protein sequence ID" value="GGP26831.1"/>
    <property type="molecule type" value="Genomic_DNA"/>
</dbReference>
<dbReference type="Pfam" id="PF01734">
    <property type="entry name" value="Patatin"/>
    <property type="match status" value="1"/>
</dbReference>
<evidence type="ECO:0000256" key="4">
    <source>
        <dbReference type="PROSITE-ProRule" id="PRU01161"/>
    </source>
</evidence>
<dbReference type="PANTHER" id="PTHR24185">
    <property type="entry name" value="CALCIUM-INDEPENDENT PHOSPHOLIPASE A2-GAMMA"/>
    <property type="match status" value="1"/>
</dbReference>
<feature type="short sequence motif" description="GXSXG" evidence="4">
    <location>
        <begin position="64"/>
        <end position="68"/>
    </location>
</feature>
<reference evidence="7" key="1">
    <citation type="journal article" date="2019" name="Int. J. Syst. Evol. Microbiol.">
        <title>The Global Catalogue of Microorganisms (GCM) 10K type strain sequencing project: providing services to taxonomists for standard genome sequencing and annotation.</title>
        <authorList>
            <consortium name="The Broad Institute Genomics Platform"/>
            <consortium name="The Broad Institute Genome Sequencing Center for Infectious Disease"/>
            <person name="Wu L."/>
            <person name="Ma J."/>
        </authorList>
    </citation>
    <scope>NUCLEOTIDE SEQUENCE [LARGE SCALE GENOMIC DNA]</scope>
    <source>
        <strain evidence="7">CGMCC 1.8860</strain>
    </source>
</reference>
<keyword evidence="2 4" id="KW-0442">Lipid degradation</keyword>
<dbReference type="PANTHER" id="PTHR24185:SF1">
    <property type="entry name" value="CALCIUM-INDEPENDENT PHOSPHOLIPASE A2-GAMMA"/>
    <property type="match status" value="1"/>
</dbReference>
<feature type="active site" description="Proton acceptor" evidence="4">
    <location>
        <position position="216"/>
    </location>
</feature>
<comment type="caution">
    <text evidence="6">The sequence shown here is derived from an EMBL/GenBank/DDBJ whole genome shotgun (WGS) entry which is preliminary data.</text>
</comment>
<evidence type="ECO:0000256" key="2">
    <source>
        <dbReference type="ARBA" id="ARBA00022963"/>
    </source>
</evidence>